<dbReference type="FunFam" id="1.10.10.10:FF:000018">
    <property type="entry name" value="DNA-binding response regulator ResD"/>
    <property type="match status" value="1"/>
</dbReference>
<comment type="caution">
    <text evidence="11">The sequence shown here is derived from an EMBL/GenBank/DDBJ whole genome shotgun (WGS) entry which is preliminary data.</text>
</comment>
<feature type="domain" description="OmpR/PhoB-type" evidence="10">
    <location>
        <begin position="140"/>
        <end position="241"/>
    </location>
</feature>
<evidence type="ECO:0000313" key="11">
    <source>
        <dbReference type="EMBL" id="EIT84289.1"/>
    </source>
</evidence>
<dbReference type="GO" id="GO:0006355">
    <property type="term" value="P:regulation of DNA-templated transcription"/>
    <property type="evidence" value="ECO:0007669"/>
    <property type="project" value="InterPro"/>
</dbReference>
<proteinExistence type="predicted"/>
<dbReference type="GO" id="GO:0032993">
    <property type="term" value="C:protein-DNA complex"/>
    <property type="evidence" value="ECO:0007669"/>
    <property type="project" value="TreeGrafter"/>
</dbReference>
<dbReference type="Proteomes" id="UP000004080">
    <property type="component" value="Unassembled WGS sequence"/>
</dbReference>
<dbReference type="GO" id="GO:0000976">
    <property type="term" value="F:transcription cis-regulatory region binding"/>
    <property type="evidence" value="ECO:0007669"/>
    <property type="project" value="TreeGrafter"/>
</dbReference>
<dbReference type="InterPro" id="IPR036388">
    <property type="entry name" value="WH-like_DNA-bd_sf"/>
</dbReference>
<evidence type="ECO:0000259" key="10">
    <source>
        <dbReference type="PROSITE" id="PS51755"/>
    </source>
</evidence>
<dbReference type="InterPro" id="IPR001867">
    <property type="entry name" value="OmpR/PhoB-type_DNA-bd"/>
</dbReference>
<dbReference type="SMART" id="SM00862">
    <property type="entry name" value="Trans_reg_C"/>
    <property type="match status" value="1"/>
</dbReference>
<evidence type="ECO:0000256" key="5">
    <source>
        <dbReference type="ARBA" id="ARBA00023125"/>
    </source>
</evidence>
<evidence type="ECO:0000256" key="2">
    <source>
        <dbReference type="ARBA" id="ARBA00022553"/>
    </source>
</evidence>
<dbReference type="Gene3D" id="3.40.50.2300">
    <property type="match status" value="1"/>
</dbReference>
<dbReference type="SMART" id="SM00448">
    <property type="entry name" value="REC"/>
    <property type="match status" value="1"/>
</dbReference>
<feature type="domain" description="Response regulatory" evidence="9">
    <location>
        <begin position="17"/>
        <end position="130"/>
    </location>
</feature>
<dbReference type="InterPro" id="IPR011006">
    <property type="entry name" value="CheY-like_superfamily"/>
</dbReference>
<keyword evidence="12" id="KW-1185">Reference proteome</keyword>
<dbReference type="PROSITE" id="PS51755">
    <property type="entry name" value="OMPR_PHOB"/>
    <property type="match status" value="1"/>
</dbReference>
<name>I8AFX2_9BACL</name>
<evidence type="ECO:0000313" key="12">
    <source>
        <dbReference type="Proteomes" id="UP000004080"/>
    </source>
</evidence>
<keyword evidence="3" id="KW-0902">Two-component regulatory system</keyword>
<dbReference type="InterPro" id="IPR039420">
    <property type="entry name" value="WalR-like"/>
</dbReference>
<dbReference type="InterPro" id="IPR016032">
    <property type="entry name" value="Sig_transdc_resp-reg_C-effctor"/>
</dbReference>
<evidence type="ECO:0000256" key="6">
    <source>
        <dbReference type="ARBA" id="ARBA00023163"/>
    </source>
</evidence>
<dbReference type="AlphaFoldDB" id="I8AFX2"/>
<protein>
    <submittedName>
        <fullName evidence="11">Winged helix family two component transcriptional regulator</fullName>
    </submittedName>
</protein>
<dbReference type="EMBL" id="AKKV01000036">
    <property type="protein sequence ID" value="EIT84289.1"/>
    <property type="molecule type" value="Genomic_DNA"/>
</dbReference>
<organism evidence="11 12">
    <name type="scientific">Fictibacillus macauensis ZFHKF-1</name>
    <dbReference type="NCBI Taxonomy" id="1196324"/>
    <lineage>
        <taxon>Bacteria</taxon>
        <taxon>Bacillati</taxon>
        <taxon>Bacillota</taxon>
        <taxon>Bacilli</taxon>
        <taxon>Bacillales</taxon>
        <taxon>Fictibacillaceae</taxon>
        <taxon>Fictibacillus</taxon>
    </lineage>
</organism>
<keyword evidence="6" id="KW-0804">Transcription</keyword>
<dbReference type="Gene3D" id="1.10.10.10">
    <property type="entry name" value="Winged helix-like DNA-binding domain superfamily/Winged helix DNA-binding domain"/>
    <property type="match status" value="1"/>
</dbReference>
<dbReference type="STRING" id="1196324.A374_15923"/>
<accession>I8AFX2</accession>
<comment type="subcellular location">
    <subcellularLocation>
        <location evidence="1">Cytoplasm</location>
    </subcellularLocation>
</comment>
<dbReference type="eggNOG" id="COG0745">
    <property type="taxonomic scope" value="Bacteria"/>
</dbReference>
<evidence type="ECO:0000256" key="7">
    <source>
        <dbReference type="PROSITE-ProRule" id="PRU00169"/>
    </source>
</evidence>
<dbReference type="PANTHER" id="PTHR48111">
    <property type="entry name" value="REGULATOR OF RPOS"/>
    <property type="match status" value="1"/>
</dbReference>
<dbReference type="InterPro" id="IPR001789">
    <property type="entry name" value="Sig_transdc_resp-reg_receiver"/>
</dbReference>
<dbReference type="Pfam" id="PF00486">
    <property type="entry name" value="Trans_reg_C"/>
    <property type="match status" value="1"/>
</dbReference>
<evidence type="ECO:0000256" key="4">
    <source>
        <dbReference type="ARBA" id="ARBA00023015"/>
    </source>
</evidence>
<dbReference type="PROSITE" id="PS50110">
    <property type="entry name" value="RESPONSE_REGULATORY"/>
    <property type="match status" value="1"/>
</dbReference>
<evidence type="ECO:0000256" key="1">
    <source>
        <dbReference type="ARBA" id="ARBA00004496"/>
    </source>
</evidence>
<dbReference type="SUPFAM" id="SSF52172">
    <property type="entry name" value="CheY-like"/>
    <property type="match status" value="1"/>
</dbReference>
<sequence length="244" mass="27691">MNYNASKQIGVEAMSQTVLIVDDEYKIVEVVASYLQNAGYQTLTAENGEKALAIMQSKSIDFLILDLMLPDISGEEVCRRVRQMHGIPILMLTAKVSEEERIAGLAIGADDYMVKPFSPRELVMRVKTIMRRVSESELLADELMFHDGELVINAVEKEVYITGEVANLTPLEYKVLLVLARHPKRTFTREELVEKVWGFDYEGDARTIDQHVKNLRHKLEHNPKEPRYIVTVFGVGYKFIGSAS</sequence>
<dbReference type="FunFam" id="3.40.50.2300:FF:000001">
    <property type="entry name" value="DNA-binding response regulator PhoB"/>
    <property type="match status" value="1"/>
</dbReference>
<keyword evidence="2 7" id="KW-0597">Phosphoprotein</keyword>
<dbReference type="SUPFAM" id="SSF46894">
    <property type="entry name" value="C-terminal effector domain of the bipartite response regulators"/>
    <property type="match status" value="1"/>
</dbReference>
<reference evidence="11 12" key="1">
    <citation type="journal article" date="2012" name="J. Bacteriol.">
        <title>Genome of Bacillus macauensis ZFHKF-1, a Long-Chain-Forming Bacterium.</title>
        <authorList>
            <person name="Cai L."/>
            <person name="Zhang T."/>
        </authorList>
    </citation>
    <scope>NUCLEOTIDE SEQUENCE [LARGE SCALE GENOMIC DNA]</scope>
    <source>
        <strain evidence="11 12">ZFHKF-1</strain>
    </source>
</reference>
<keyword evidence="4" id="KW-0805">Transcription regulation</keyword>
<evidence type="ECO:0000259" key="9">
    <source>
        <dbReference type="PROSITE" id="PS50110"/>
    </source>
</evidence>
<feature type="modified residue" description="4-aspartylphosphate" evidence="7">
    <location>
        <position position="66"/>
    </location>
</feature>
<dbReference type="Gene3D" id="6.10.250.690">
    <property type="match status" value="1"/>
</dbReference>
<dbReference type="PANTHER" id="PTHR48111:SF73">
    <property type="entry name" value="ALKALINE PHOSPHATASE SYNTHESIS TRANSCRIPTIONAL REGULATORY PROTEIN PHOP"/>
    <property type="match status" value="1"/>
</dbReference>
<keyword evidence="5 8" id="KW-0238">DNA-binding</keyword>
<dbReference type="GO" id="GO:0005829">
    <property type="term" value="C:cytosol"/>
    <property type="evidence" value="ECO:0007669"/>
    <property type="project" value="TreeGrafter"/>
</dbReference>
<feature type="DNA-binding region" description="OmpR/PhoB-type" evidence="8">
    <location>
        <begin position="140"/>
        <end position="241"/>
    </location>
</feature>
<dbReference type="GO" id="GO:0000156">
    <property type="term" value="F:phosphorelay response regulator activity"/>
    <property type="evidence" value="ECO:0007669"/>
    <property type="project" value="TreeGrafter"/>
</dbReference>
<evidence type="ECO:0000256" key="3">
    <source>
        <dbReference type="ARBA" id="ARBA00023012"/>
    </source>
</evidence>
<gene>
    <name evidence="11" type="ORF">A374_15923</name>
</gene>
<dbReference type="Pfam" id="PF00072">
    <property type="entry name" value="Response_reg"/>
    <property type="match status" value="1"/>
</dbReference>
<dbReference type="CDD" id="cd00383">
    <property type="entry name" value="trans_reg_C"/>
    <property type="match status" value="1"/>
</dbReference>
<dbReference type="PATRIC" id="fig|1196324.3.peg.3257"/>
<evidence type="ECO:0000256" key="8">
    <source>
        <dbReference type="PROSITE-ProRule" id="PRU01091"/>
    </source>
</evidence>